<dbReference type="EMBL" id="JADBEF010000001">
    <property type="protein sequence ID" value="MBE1559199.1"/>
    <property type="molecule type" value="Genomic_DNA"/>
</dbReference>
<dbReference type="InterPro" id="IPR036513">
    <property type="entry name" value="STAS_dom_sf"/>
</dbReference>
<dbReference type="PROSITE" id="PS50801">
    <property type="entry name" value="STAS"/>
    <property type="match status" value="1"/>
</dbReference>
<dbReference type="InterPro" id="IPR003658">
    <property type="entry name" value="Anti-sigma_ant"/>
</dbReference>
<evidence type="ECO:0000259" key="3">
    <source>
        <dbReference type="PROSITE" id="PS50801"/>
    </source>
</evidence>
<dbReference type="RefSeq" id="WP_225958528.1">
    <property type="nucleotide sequence ID" value="NZ_BAAASY010000001.1"/>
</dbReference>
<gene>
    <name evidence="4" type="ORF">H4W81_001978</name>
</gene>
<comment type="similarity">
    <text evidence="1 2">Belongs to the anti-sigma-factor antagonist family.</text>
</comment>
<dbReference type="InterPro" id="IPR002645">
    <property type="entry name" value="STAS_dom"/>
</dbReference>
<feature type="domain" description="STAS" evidence="3">
    <location>
        <begin position="14"/>
        <end position="126"/>
    </location>
</feature>
<accession>A0ABR9KB06</accession>
<name>A0ABR9KB06_9ACTN</name>
<dbReference type="PANTHER" id="PTHR33495">
    <property type="entry name" value="ANTI-SIGMA FACTOR ANTAGONIST TM_1081-RELATED-RELATED"/>
    <property type="match status" value="1"/>
</dbReference>
<dbReference type="Pfam" id="PF01740">
    <property type="entry name" value="STAS"/>
    <property type="match status" value="1"/>
</dbReference>
<organism evidence="4 5">
    <name type="scientific">Nonomuraea africana</name>
    <dbReference type="NCBI Taxonomy" id="46171"/>
    <lineage>
        <taxon>Bacteria</taxon>
        <taxon>Bacillati</taxon>
        <taxon>Actinomycetota</taxon>
        <taxon>Actinomycetes</taxon>
        <taxon>Streptosporangiales</taxon>
        <taxon>Streptosporangiaceae</taxon>
        <taxon>Nonomuraea</taxon>
    </lineage>
</organism>
<dbReference type="PANTHER" id="PTHR33495:SF2">
    <property type="entry name" value="ANTI-SIGMA FACTOR ANTAGONIST TM_1081-RELATED"/>
    <property type="match status" value="1"/>
</dbReference>
<dbReference type="SUPFAM" id="SSF52091">
    <property type="entry name" value="SpoIIaa-like"/>
    <property type="match status" value="1"/>
</dbReference>
<dbReference type="Gene3D" id="3.30.750.24">
    <property type="entry name" value="STAS domain"/>
    <property type="match status" value="1"/>
</dbReference>
<dbReference type="CDD" id="cd07043">
    <property type="entry name" value="STAS_anti-anti-sigma_factors"/>
    <property type="match status" value="1"/>
</dbReference>
<keyword evidence="5" id="KW-1185">Reference proteome</keyword>
<reference evidence="4 5" key="1">
    <citation type="submission" date="2020-10" db="EMBL/GenBank/DDBJ databases">
        <title>Sequencing the genomes of 1000 actinobacteria strains.</title>
        <authorList>
            <person name="Klenk H.-P."/>
        </authorList>
    </citation>
    <scope>NUCLEOTIDE SEQUENCE [LARGE SCALE GENOMIC DNA]</scope>
    <source>
        <strain evidence="4 5">DSM 43748</strain>
    </source>
</reference>
<protein>
    <recommendedName>
        <fullName evidence="2">Anti-sigma factor antagonist</fullName>
    </recommendedName>
</protein>
<evidence type="ECO:0000313" key="5">
    <source>
        <dbReference type="Proteomes" id="UP000661607"/>
    </source>
</evidence>
<comment type="caution">
    <text evidence="4">The sequence shown here is derived from an EMBL/GenBank/DDBJ whole genome shotgun (WGS) entry which is preliminary data.</text>
</comment>
<sequence>MMGLPGTQTSMGRLRIKVHRGSTAVVLGLQGQLDLYTKPFLRDRLNEVLTASAPHPPGVVVDLSELEFCDSSGVSMLIAARYRLKDAGRPLALAGAHGICDQVLHRTGLHRVFHCYPTVAEAEIALAEQAHP</sequence>
<dbReference type="Proteomes" id="UP000661607">
    <property type="component" value="Unassembled WGS sequence"/>
</dbReference>
<dbReference type="NCBIfam" id="TIGR00377">
    <property type="entry name" value="ant_ant_sig"/>
    <property type="match status" value="1"/>
</dbReference>
<evidence type="ECO:0000256" key="1">
    <source>
        <dbReference type="ARBA" id="ARBA00009013"/>
    </source>
</evidence>
<evidence type="ECO:0000256" key="2">
    <source>
        <dbReference type="RuleBase" id="RU003749"/>
    </source>
</evidence>
<evidence type="ECO:0000313" key="4">
    <source>
        <dbReference type="EMBL" id="MBE1559199.1"/>
    </source>
</evidence>
<proteinExistence type="inferred from homology"/>